<evidence type="ECO:0000313" key="1">
    <source>
        <dbReference type="EMBL" id="MFH6604715.1"/>
    </source>
</evidence>
<reference evidence="1" key="1">
    <citation type="submission" date="2024-09" db="EMBL/GenBank/DDBJ databases">
        <authorList>
            <person name="Liu J."/>
        </authorList>
    </citation>
    <scope>NUCLEOTIDE SEQUENCE</scope>
    <source>
        <strain evidence="1">NBU2967</strain>
    </source>
</reference>
<name>A0ACC7LNA9_9FLAO</name>
<protein>
    <submittedName>
        <fullName evidence="1">Gliding motility-associated C-terminal domain-containing protein</fullName>
    </submittedName>
</protein>
<proteinExistence type="predicted"/>
<organism evidence="1 2">
    <name type="scientific">Meishania litoralis</name>
    <dbReference type="NCBI Taxonomy" id="3434685"/>
    <lineage>
        <taxon>Bacteria</taxon>
        <taxon>Pseudomonadati</taxon>
        <taxon>Bacteroidota</taxon>
        <taxon>Flavobacteriia</taxon>
        <taxon>Flavobacteriales</taxon>
        <taxon>Flavobacteriaceae</taxon>
        <taxon>Meishania</taxon>
    </lineage>
</organism>
<comment type="caution">
    <text evidence="1">The sequence shown here is derived from an EMBL/GenBank/DDBJ whole genome shotgun (WGS) entry which is preliminary data.</text>
</comment>
<sequence length="382" mass="42108">MKAILNILFLSVGILANAQPAFYNQGNIRIHENGQIGFHTDLINDGVFDENLGLAGFYGNEFRDIFGAFPPTFFDVEYDTRIGTTLNTTVNVVNNVNFIDGNVFSPRIQSGIALNFLENAFYTGEGDFNKVDGYASINGQQNFTFPVGDFEQLRPLILTSSGINTLAKCAYFAENPNNPPSLDNGFDTTRKASNIGVISPVEFWRLEGEVPSTISISWNERSAMAALTDDVSTIIPVGFSKSTNQWISLGVTGQAGDLSQGFVTSAEFIPDNFRAITFAGAGEPVELLNLDNYLVSANGDGINDFLEIAELEQSPNNELFIYDRFGVKVFEQVNYTNEFKGFANTGDFVIQREKGLPSGVYFYVVSMKDVGLDFQGFFYLTR</sequence>
<dbReference type="EMBL" id="JBHFPV010000004">
    <property type="protein sequence ID" value="MFH6604715.1"/>
    <property type="molecule type" value="Genomic_DNA"/>
</dbReference>
<dbReference type="Proteomes" id="UP001595191">
    <property type="component" value="Unassembled WGS sequence"/>
</dbReference>
<evidence type="ECO:0000313" key="2">
    <source>
        <dbReference type="Proteomes" id="UP001595191"/>
    </source>
</evidence>
<accession>A0ACC7LNA9</accession>
<keyword evidence="2" id="KW-1185">Reference proteome</keyword>
<gene>
    <name evidence="1" type="ORF">ACEZ3G_14595</name>
</gene>